<dbReference type="AlphaFoldDB" id="A0A8J4QZI8"/>
<keyword evidence="4" id="KW-0804">Transcription</keyword>
<dbReference type="GO" id="GO:0009651">
    <property type="term" value="P:response to salt stress"/>
    <property type="evidence" value="ECO:0007669"/>
    <property type="project" value="UniProtKB-ARBA"/>
</dbReference>
<dbReference type="PANTHER" id="PTHR31476:SF5">
    <property type="entry name" value="UBIQUITIN CARBOXYL-TERMINAL HYDROLASE FAMILY PROTEIN"/>
    <property type="match status" value="1"/>
</dbReference>
<keyword evidence="2" id="KW-0156">Chromatin regulator</keyword>
<dbReference type="PROSITE" id="PS51518">
    <property type="entry name" value="SGF29_C"/>
    <property type="match status" value="1"/>
</dbReference>
<keyword evidence="9" id="KW-1185">Reference proteome</keyword>
<comment type="subcellular location">
    <subcellularLocation>
        <location evidence="1">Nucleus</location>
    </subcellularLocation>
</comment>
<comment type="caution">
    <text evidence="8">The sequence shown here is derived from an EMBL/GenBank/DDBJ whole genome shotgun (WGS) entry which is preliminary data.</text>
</comment>
<dbReference type="Pfam" id="PF07039">
    <property type="entry name" value="SGF29_Tudor"/>
    <property type="match status" value="1"/>
</dbReference>
<dbReference type="Pfam" id="PF11955">
    <property type="entry name" value="PORR"/>
    <property type="match status" value="1"/>
</dbReference>
<evidence type="ECO:0000256" key="5">
    <source>
        <dbReference type="ARBA" id="ARBA00023242"/>
    </source>
</evidence>
<dbReference type="CDD" id="cd20393">
    <property type="entry name" value="Tudor_SGF29_rpt1"/>
    <property type="match status" value="1"/>
</dbReference>
<evidence type="ECO:0000256" key="6">
    <source>
        <dbReference type="SAM" id="MobiDB-lite"/>
    </source>
</evidence>
<dbReference type="InterPro" id="IPR010750">
    <property type="entry name" value="SGF29_tudor-like_dom"/>
</dbReference>
<dbReference type="InterPro" id="IPR021099">
    <property type="entry name" value="PORR_domain"/>
</dbReference>
<dbReference type="InterPro" id="IPR047288">
    <property type="entry name" value="Tudor_SGF29_rpt1"/>
</dbReference>
<gene>
    <name evidence="8" type="ORF">CMV_020099</name>
</gene>
<evidence type="ECO:0000256" key="3">
    <source>
        <dbReference type="ARBA" id="ARBA00023015"/>
    </source>
</evidence>
<evidence type="ECO:0000313" key="8">
    <source>
        <dbReference type="EMBL" id="KAF3954572.1"/>
    </source>
</evidence>
<protein>
    <recommendedName>
        <fullName evidence="7">SGF29 C-terminal domain-containing protein</fullName>
    </recommendedName>
</protein>
<organism evidence="8 9">
    <name type="scientific">Castanea mollissima</name>
    <name type="common">Chinese chestnut</name>
    <dbReference type="NCBI Taxonomy" id="60419"/>
    <lineage>
        <taxon>Eukaryota</taxon>
        <taxon>Viridiplantae</taxon>
        <taxon>Streptophyta</taxon>
        <taxon>Embryophyta</taxon>
        <taxon>Tracheophyta</taxon>
        <taxon>Spermatophyta</taxon>
        <taxon>Magnoliopsida</taxon>
        <taxon>eudicotyledons</taxon>
        <taxon>Gunneridae</taxon>
        <taxon>Pentapetalae</taxon>
        <taxon>rosids</taxon>
        <taxon>fabids</taxon>
        <taxon>Fagales</taxon>
        <taxon>Fagaceae</taxon>
        <taxon>Castanea</taxon>
    </lineage>
</organism>
<evidence type="ECO:0000256" key="1">
    <source>
        <dbReference type="ARBA" id="ARBA00004123"/>
    </source>
</evidence>
<proteinExistence type="predicted"/>
<evidence type="ECO:0000259" key="7">
    <source>
        <dbReference type="PROSITE" id="PS51518"/>
    </source>
</evidence>
<dbReference type="Proteomes" id="UP000737018">
    <property type="component" value="Unassembled WGS sequence"/>
</dbReference>
<dbReference type="Gene3D" id="2.30.30.140">
    <property type="match status" value="2"/>
</dbReference>
<dbReference type="InterPro" id="IPR047287">
    <property type="entry name" value="Tudor_SGF29_rpt2"/>
</dbReference>
<dbReference type="PANTHER" id="PTHR31476">
    <property type="entry name" value="PROTEIN WHAT'S THIS FACTOR 1 HOMOLOG, CHLOROPLASTIC"/>
    <property type="match status" value="1"/>
</dbReference>
<keyword evidence="5" id="KW-0539">Nucleus</keyword>
<evidence type="ECO:0000256" key="2">
    <source>
        <dbReference type="ARBA" id="ARBA00022853"/>
    </source>
</evidence>
<evidence type="ECO:0000313" key="9">
    <source>
        <dbReference type="Proteomes" id="UP000737018"/>
    </source>
</evidence>
<dbReference type="GO" id="GO:0006325">
    <property type="term" value="P:chromatin organization"/>
    <property type="evidence" value="ECO:0007669"/>
    <property type="project" value="UniProtKB-KW"/>
</dbReference>
<feature type="region of interest" description="Disordered" evidence="6">
    <location>
        <begin position="48"/>
        <end position="81"/>
    </location>
</feature>
<feature type="domain" description="SGF29 C-terminal" evidence="7">
    <location>
        <begin position="90"/>
        <end position="230"/>
    </location>
</feature>
<sequence>MIFCSAPEVVEKPGDNSLTKLKILYTQAKELSEAEVTVSTMLLDQLDALLPSGPPGQPKRRMEGNDQKRKRMKNDSDISRISTTMRSQLEACSNLKGEQVAARVRLDEADKDEWFVVKVLHFDKETREFEVLDEEPGDDDEGGGQRKYKLPMSRIIPFPKKNDLSNVQDFPTGSQVLAVYPGTTALYKATVVNVHRKRKTDDYLLEFDDDEENGALPQRTLLICPNSTQSSPTQFSKLHSEGFLHSSSHLNIRGYIFLLDIEEVRIKNCKMVIKMLLQNLNYSNHRVHAPLPLQYFIRNFSLWSMKKDPDLESALSRNRRWIVNNQIKNIILRCPNQAASVKFLQKKFKTLDLQGKALNWLKKYPCCFEVYLVGDEYYCRLTKRMMFLIEEEESVKDNQELIFVDRLAKLLMMSLNHRLNVMKLNELKRNFGFPDDYLIRIVPKYSDMFRIVNHSGRRSSMEIELVSWNPDLAVSTIEASARKHGSQPCFSCSLPSTWVKSWERFHEFNASPYISPYLGPRGLLEGSKESEKRTVGLVHELLSLTLWKKVSIVKLGHFRREFGMPEKLNVLLLKHPGIFYVSNKYQIYTVLLREGYNGSELIDKDPLVVVKEKFGELMQEGLHEYNKRHYLEVCLTQKKENGFIKFSLMMLFHKFQWRFEVLDEELSDDDEGGGQSLQGHL</sequence>
<dbReference type="CDD" id="cd20394">
    <property type="entry name" value="Tudor_SGF29_rpt2"/>
    <property type="match status" value="1"/>
</dbReference>
<evidence type="ECO:0000256" key="4">
    <source>
        <dbReference type="ARBA" id="ARBA00023163"/>
    </source>
</evidence>
<dbReference type="GO" id="GO:0003723">
    <property type="term" value="F:RNA binding"/>
    <property type="evidence" value="ECO:0007669"/>
    <property type="project" value="InterPro"/>
</dbReference>
<dbReference type="EMBL" id="JRKL02003655">
    <property type="protein sequence ID" value="KAF3954572.1"/>
    <property type="molecule type" value="Genomic_DNA"/>
</dbReference>
<keyword evidence="3" id="KW-0805">Transcription regulation</keyword>
<dbReference type="InterPro" id="IPR045040">
    <property type="entry name" value="PORR_fam"/>
</dbReference>
<reference evidence="8" key="1">
    <citation type="submission" date="2020-03" db="EMBL/GenBank/DDBJ databases">
        <title>Castanea mollissima Vanexum genome sequencing.</title>
        <authorList>
            <person name="Staton M."/>
        </authorList>
    </citation>
    <scope>NUCLEOTIDE SEQUENCE</scope>
    <source>
        <tissue evidence="8">Leaf</tissue>
    </source>
</reference>
<feature type="compositionally biased region" description="Basic and acidic residues" evidence="6">
    <location>
        <begin position="60"/>
        <end position="78"/>
    </location>
</feature>
<accession>A0A8J4QZI8</accession>
<dbReference type="FunFam" id="2.30.30.140:FF:000061">
    <property type="entry name" value="SAGA-associated factor 29 isoform X6"/>
    <property type="match status" value="1"/>
</dbReference>
<dbReference type="OrthoDB" id="1854109at2759"/>
<dbReference type="FunFam" id="2.30.30.140:FF:000052">
    <property type="entry name" value="SAGA-associated factor 29 isoform X6"/>
    <property type="match status" value="1"/>
</dbReference>
<name>A0A8J4QZI8_9ROSI</name>
<dbReference type="GO" id="GO:0005634">
    <property type="term" value="C:nucleus"/>
    <property type="evidence" value="ECO:0007669"/>
    <property type="project" value="UniProtKB-SubCell"/>
</dbReference>